<proteinExistence type="predicted"/>
<dbReference type="PANTHER" id="PTHR12069:SF0">
    <property type="entry name" value="DNA-DIRECTED RNA POLYMERASE III SUBUNIT RPC5"/>
    <property type="match status" value="1"/>
</dbReference>
<feature type="region of interest" description="Disordered" evidence="1">
    <location>
        <begin position="320"/>
        <end position="402"/>
    </location>
</feature>
<feature type="compositionally biased region" description="Low complexity" evidence="1">
    <location>
        <begin position="371"/>
        <end position="395"/>
    </location>
</feature>
<organism evidence="2 3">
    <name type="scientific">Diplogelasinospora grovesii</name>
    <dbReference type="NCBI Taxonomy" id="303347"/>
    <lineage>
        <taxon>Eukaryota</taxon>
        <taxon>Fungi</taxon>
        <taxon>Dikarya</taxon>
        <taxon>Ascomycota</taxon>
        <taxon>Pezizomycotina</taxon>
        <taxon>Sordariomycetes</taxon>
        <taxon>Sordariomycetidae</taxon>
        <taxon>Sordariales</taxon>
        <taxon>Diplogelasinosporaceae</taxon>
        <taxon>Diplogelasinospora</taxon>
    </lineage>
</organism>
<keyword evidence="3" id="KW-1185">Reference proteome</keyword>
<protein>
    <submittedName>
        <fullName evidence="2">Sin-like protein conserved region-domain-containing protein</fullName>
    </submittedName>
</protein>
<dbReference type="Pfam" id="PF04801">
    <property type="entry name" value="RPC5"/>
    <property type="match status" value="1"/>
</dbReference>
<dbReference type="GO" id="GO:0042797">
    <property type="term" value="P:tRNA transcription by RNA polymerase III"/>
    <property type="evidence" value="ECO:0007669"/>
    <property type="project" value="TreeGrafter"/>
</dbReference>
<gene>
    <name evidence="2" type="ORF">QBC46DRAFT_377632</name>
</gene>
<dbReference type="InterPro" id="IPR006886">
    <property type="entry name" value="RNA_pol_III_Rpc5"/>
</dbReference>
<evidence type="ECO:0000313" key="2">
    <source>
        <dbReference type="EMBL" id="KAK3943357.1"/>
    </source>
</evidence>
<dbReference type="EMBL" id="MU853766">
    <property type="protein sequence ID" value="KAK3943357.1"/>
    <property type="molecule type" value="Genomic_DNA"/>
</dbReference>
<dbReference type="Proteomes" id="UP001303473">
    <property type="component" value="Unassembled WGS sequence"/>
</dbReference>
<evidence type="ECO:0000313" key="3">
    <source>
        <dbReference type="Proteomes" id="UP001303473"/>
    </source>
</evidence>
<evidence type="ECO:0000256" key="1">
    <source>
        <dbReference type="SAM" id="MobiDB-lite"/>
    </source>
</evidence>
<sequence>MATNAIEDDDPIVATYRVFIKPPLPPNRKLLVFQYVNKTSQDPAHIRAPRITELRIKPDTGMYEVDVPVDTSESYDRGKGMAWGQALQKSLEQKKGGSLGLAGGFGIGGSTTRTGGRRAANDEDAQPLSWAEAIRQDKVLRTQTLGGGRSAEEENTRHMVGVFQGKNIHLTPVSTLVHLRPIQHHLDAATEQERLARPVPGGAPPPGAAGKEGGRAIHMTLKAAMDDDGVATETMADRLNAVQKEPWKKMEWVHDESEAAWMAYSECLLLHPPNAAGAEGMKGKEVAAEETRDDDLVEKVVKLQTDWGEDELLRAVSGIQKGDKKPGEEAVSQPGASALAKRLPQKGKGKEVAIKTEPQTGEPKRRPGRPPKAATTAATTAATRGTRARAGGTATDAMEVDG</sequence>
<reference evidence="3" key="1">
    <citation type="journal article" date="2023" name="Mol. Phylogenet. Evol.">
        <title>Genome-scale phylogeny and comparative genomics of the fungal order Sordariales.</title>
        <authorList>
            <person name="Hensen N."/>
            <person name="Bonometti L."/>
            <person name="Westerberg I."/>
            <person name="Brannstrom I.O."/>
            <person name="Guillou S."/>
            <person name="Cros-Aarteil S."/>
            <person name="Calhoun S."/>
            <person name="Haridas S."/>
            <person name="Kuo A."/>
            <person name="Mondo S."/>
            <person name="Pangilinan J."/>
            <person name="Riley R."/>
            <person name="LaButti K."/>
            <person name="Andreopoulos B."/>
            <person name="Lipzen A."/>
            <person name="Chen C."/>
            <person name="Yan M."/>
            <person name="Daum C."/>
            <person name="Ng V."/>
            <person name="Clum A."/>
            <person name="Steindorff A."/>
            <person name="Ohm R.A."/>
            <person name="Martin F."/>
            <person name="Silar P."/>
            <person name="Natvig D.O."/>
            <person name="Lalanne C."/>
            <person name="Gautier V."/>
            <person name="Ament-Velasquez S.L."/>
            <person name="Kruys A."/>
            <person name="Hutchinson M.I."/>
            <person name="Powell A.J."/>
            <person name="Barry K."/>
            <person name="Miller A.N."/>
            <person name="Grigoriev I.V."/>
            <person name="Debuchy R."/>
            <person name="Gladieux P."/>
            <person name="Hiltunen Thoren M."/>
            <person name="Johannesson H."/>
        </authorList>
    </citation>
    <scope>NUCLEOTIDE SEQUENCE [LARGE SCALE GENOMIC DNA]</scope>
    <source>
        <strain evidence="3">CBS 340.73</strain>
    </source>
</reference>
<name>A0AAN6NCP8_9PEZI</name>
<dbReference type="GO" id="GO:0005666">
    <property type="term" value="C:RNA polymerase III complex"/>
    <property type="evidence" value="ECO:0007669"/>
    <property type="project" value="TreeGrafter"/>
</dbReference>
<dbReference type="AlphaFoldDB" id="A0AAN6NCP8"/>
<comment type="caution">
    <text evidence="2">The sequence shown here is derived from an EMBL/GenBank/DDBJ whole genome shotgun (WGS) entry which is preliminary data.</text>
</comment>
<feature type="region of interest" description="Disordered" evidence="1">
    <location>
        <begin position="104"/>
        <end position="130"/>
    </location>
</feature>
<dbReference type="PANTHER" id="PTHR12069">
    <property type="entry name" value="DNA-DIRECTED RNA POLYMERASES III 80 KDA POLYPEPTIDE RNA POLYMERASE III SUBUNIT 5"/>
    <property type="match status" value="1"/>
</dbReference>
<accession>A0AAN6NCP8</accession>